<gene>
    <name evidence="1" type="ORF">HLA99_13665</name>
</gene>
<reference evidence="1 2" key="1">
    <citation type="submission" date="2020-05" db="EMBL/GenBank/DDBJ databases">
        <title>MicrobeNet Type strains.</title>
        <authorList>
            <person name="Nicholson A.C."/>
        </authorList>
    </citation>
    <scope>NUCLEOTIDE SEQUENCE [LARGE SCALE GENOMIC DNA]</scope>
    <source>
        <strain evidence="1 2">JCM 14282</strain>
    </source>
</reference>
<keyword evidence="2" id="KW-1185">Reference proteome</keyword>
<dbReference type="Proteomes" id="UP000543598">
    <property type="component" value="Unassembled WGS sequence"/>
</dbReference>
<dbReference type="RefSeq" id="WP_167037016.1">
    <property type="nucleotide sequence ID" value="NZ_BAAANA010000001.1"/>
</dbReference>
<proteinExistence type="predicted"/>
<evidence type="ECO:0000313" key="2">
    <source>
        <dbReference type="Proteomes" id="UP000543598"/>
    </source>
</evidence>
<name>A0A7Y2M1S1_9MICO</name>
<dbReference type="AlphaFoldDB" id="A0A7Y2M1S1"/>
<protein>
    <submittedName>
        <fullName evidence="1">Uncharacterized protein</fullName>
    </submittedName>
</protein>
<dbReference type="EMBL" id="JABEMB010000026">
    <property type="protein sequence ID" value="NNH04895.1"/>
    <property type="molecule type" value="Genomic_DNA"/>
</dbReference>
<sequence length="128" mass="13832">MSAPAVIPHAEDPVVTMRPDDVRALGSAHRAGFDVETMPDVVQLDKPYPGGQEIIDSGAVFDALRDRADAARIRLGALPAEFLREFLLRPVATAVLHEACADRPPLGEDHTDAIARACRTSWDLPCHA</sequence>
<comment type="caution">
    <text evidence="1">The sequence shown here is derived from an EMBL/GenBank/DDBJ whole genome shotgun (WGS) entry which is preliminary data.</text>
</comment>
<accession>A0A7Y2M1S1</accession>
<evidence type="ECO:0000313" key="1">
    <source>
        <dbReference type="EMBL" id="NNH04895.1"/>
    </source>
</evidence>
<organism evidence="1 2">
    <name type="scientific">Microbacterium ulmi</name>
    <dbReference type="NCBI Taxonomy" id="179095"/>
    <lineage>
        <taxon>Bacteria</taxon>
        <taxon>Bacillati</taxon>
        <taxon>Actinomycetota</taxon>
        <taxon>Actinomycetes</taxon>
        <taxon>Micrococcales</taxon>
        <taxon>Microbacteriaceae</taxon>
        <taxon>Microbacterium</taxon>
    </lineage>
</organism>